<dbReference type="RefSeq" id="XP_013407548.1">
    <property type="nucleotide sequence ID" value="XM_013552094.1"/>
</dbReference>
<feature type="transmembrane region" description="Helical" evidence="1">
    <location>
        <begin position="169"/>
        <end position="191"/>
    </location>
</feature>
<dbReference type="GeneID" id="106171656"/>
<dbReference type="Proteomes" id="UP000085678">
    <property type="component" value="Unplaced"/>
</dbReference>
<sequence length="312" mass="35317">MSLAILLLAIDMTIRKCSEQDWGHQADVLNKQTRRKELAELEESEDEYQEALTDVIPDEEERETQGDQNCAGRTVQQRIAHFLSNYLSTFGVFVFGVGSLILASLSIAEQAVCMHIYLNLNYYDDKVSNAAQIQQDLRSWTIVYETFKVLFFTIQLTFLLTGFSMRKDLFATLGITVTLSANLGVWCQTFLTNCNILAHSAYDPFRDVNLTDYPLQNETRECFNNTTPMNQTMNSNVRPMLFPLTLQFTLLATRMLLDLWHSSETNTGSLDNEGQQSINDERPAVGVDRQDGMITVNGQAGHIASGDMHWAK</sequence>
<feature type="non-terminal residue" evidence="4">
    <location>
        <position position="312"/>
    </location>
</feature>
<dbReference type="AlphaFoldDB" id="A0A1S3JB43"/>
<accession>A0A1S3JB43</accession>
<keyword evidence="3" id="KW-1185">Reference proteome</keyword>
<name>A0A1S3JB43_LINAN</name>
<keyword evidence="2" id="KW-0732">Signal</keyword>
<proteinExistence type="predicted"/>
<feature type="transmembrane region" description="Helical" evidence="1">
    <location>
        <begin position="142"/>
        <end position="163"/>
    </location>
</feature>
<evidence type="ECO:0000313" key="4">
    <source>
        <dbReference type="RefSeq" id="XP_013407548.1"/>
    </source>
</evidence>
<dbReference type="InParanoid" id="A0A1S3JB43"/>
<protein>
    <submittedName>
        <fullName evidence="4">Uncharacterized protein LOC106171656</fullName>
    </submittedName>
</protein>
<keyword evidence="1" id="KW-1133">Transmembrane helix</keyword>
<evidence type="ECO:0000313" key="3">
    <source>
        <dbReference type="Proteomes" id="UP000085678"/>
    </source>
</evidence>
<keyword evidence="1" id="KW-0812">Transmembrane</keyword>
<dbReference type="KEGG" id="lak:106171656"/>
<evidence type="ECO:0000256" key="2">
    <source>
        <dbReference type="SAM" id="SignalP"/>
    </source>
</evidence>
<feature type="chain" id="PRO_5010189791" evidence="2">
    <location>
        <begin position="20"/>
        <end position="312"/>
    </location>
</feature>
<organism evidence="3 4">
    <name type="scientific">Lingula anatina</name>
    <name type="common">Brachiopod</name>
    <name type="synonym">Lingula unguis</name>
    <dbReference type="NCBI Taxonomy" id="7574"/>
    <lineage>
        <taxon>Eukaryota</taxon>
        <taxon>Metazoa</taxon>
        <taxon>Spiralia</taxon>
        <taxon>Lophotrochozoa</taxon>
        <taxon>Brachiopoda</taxon>
        <taxon>Linguliformea</taxon>
        <taxon>Lingulata</taxon>
        <taxon>Lingulida</taxon>
        <taxon>Linguloidea</taxon>
        <taxon>Lingulidae</taxon>
        <taxon>Lingula</taxon>
    </lineage>
</organism>
<feature type="transmembrane region" description="Helical" evidence="1">
    <location>
        <begin position="86"/>
        <end position="108"/>
    </location>
</feature>
<keyword evidence="1" id="KW-0472">Membrane</keyword>
<gene>
    <name evidence="4" type="primary">LOC106171656</name>
</gene>
<reference evidence="4" key="1">
    <citation type="submission" date="2025-08" db="UniProtKB">
        <authorList>
            <consortium name="RefSeq"/>
        </authorList>
    </citation>
    <scope>IDENTIFICATION</scope>
    <source>
        <tissue evidence="4">Gonads</tissue>
    </source>
</reference>
<evidence type="ECO:0000256" key="1">
    <source>
        <dbReference type="SAM" id="Phobius"/>
    </source>
</evidence>
<feature type="signal peptide" evidence="2">
    <location>
        <begin position="1"/>
        <end position="19"/>
    </location>
</feature>